<gene>
    <name evidence="2" type="ORF">NDU88_003593</name>
</gene>
<feature type="coiled-coil region" evidence="1">
    <location>
        <begin position="17"/>
        <end position="51"/>
    </location>
</feature>
<evidence type="ECO:0000313" key="2">
    <source>
        <dbReference type="EMBL" id="KAJ1194304.1"/>
    </source>
</evidence>
<comment type="caution">
    <text evidence="2">The sequence shown here is derived from an EMBL/GenBank/DDBJ whole genome shotgun (WGS) entry which is preliminary data.</text>
</comment>
<evidence type="ECO:0000256" key="1">
    <source>
        <dbReference type="SAM" id="Coils"/>
    </source>
</evidence>
<name>A0AAV7V277_PLEWA</name>
<organism evidence="2 3">
    <name type="scientific">Pleurodeles waltl</name>
    <name type="common">Iberian ribbed newt</name>
    <dbReference type="NCBI Taxonomy" id="8319"/>
    <lineage>
        <taxon>Eukaryota</taxon>
        <taxon>Metazoa</taxon>
        <taxon>Chordata</taxon>
        <taxon>Craniata</taxon>
        <taxon>Vertebrata</taxon>
        <taxon>Euteleostomi</taxon>
        <taxon>Amphibia</taxon>
        <taxon>Batrachia</taxon>
        <taxon>Caudata</taxon>
        <taxon>Salamandroidea</taxon>
        <taxon>Salamandridae</taxon>
        <taxon>Pleurodelinae</taxon>
        <taxon>Pleurodeles</taxon>
    </lineage>
</organism>
<sequence>MKSRRARVATKQLQVMVRKVAKTCGEIEEKLNAIENRGSIVEAEVELLKEQVGTQGGQLTDIMWKLEDYENWQRRNNVRFLGIEEGAEGKDIRTLMINLLCNTFPELTKWDWEAEIQRVHKFPLIRRVKENNPESKHPKAILVFFGNNLLREAIFERPARMPHAVRQLHLFYPTRLLSCYCRMQMEAGTTE</sequence>
<dbReference type="EMBL" id="JANPWB010000004">
    <property type="protein sequence ID" value="KAJ1194304.1"/>
    <property type="molecule type" value="Genomic_DNA"/>
</dbReference>
<keyword evidence="3" id="KW-1185">Reference proteome</keyword>
<evidence type="ECO:0000313" key="3">
    <source>
        <dbReference type="Proteomes" id="UP001066276"/>
    </source>
</evidence>
<reference evidence="2" key="1">
    <citation type="journal article" date="2022" name="bioRxiv">
        <title>Sequencing and chromosome-scale assembly of the giantPleurodeles waltlgenome.</title>
        <authorList>
            <person name="Brown T."/>
            <person name="Elewa A."/>
            <person name="Iarovenko S."/>
            <person name="Subramanian E."/>
            <person name="Araus A.J."/>
            <person name="Petzold A."/>
            <person name="Susuki M."/>
            <person name="Suzuki K.-i.T."/>
            <person name="Hayashi T."/>
            <person name="Toyoda A."/>
            <person name="Oliveira C."/>
            <person name="Osipova E."/>
            <person name="Leigh N.D."/>
            <person name="Simon A."/>
            <person name="Yun M.H."/>
        </authorList>
    </citation>
    <scope>NUCLEOTIDE SEQUENCE</scope>
    <source>
        <strain evidence="2">20211129_DDA</strain>
        <tissue evidence="2">Liver</tissue>
    </source>
</reference>
<dbReference type="Proteomes" id="UP001066276">
    <property type="component" value="Chromosome 2_2"/>
</dbReference>
<dbReference type="AlphaFoldDB" id="A0AAV7V277"/>
<keyword evidence="1" id="KW-0175">Coiled coil</keyword>
<protein>
    <submittedName>
        <fullName evidence="2">Uncharacterized protein</fullName>
    </submittedName>
</protein>
<dbReference type="Gene3D" id="3.30.70.1820">
    <property type="entry name" value="L1 transposable element, RRM domain"/>
    <property type="match status" value="1"/>
</dbReference>
<accession>A0AAV7V277</accession>
<proteinExistence type="predicted"/>